<dbReference type="RefSeq" id="WP_369172806.1">
    <property type="nucleotide sequence ID" value="NZ_CP163439.1"/>
</dbReference>
<gene>
    <name evidence="1" type="ORF">AB5J49_34750</name>
</gene>
<protein>
    <submittedName>
        <fullName evidence="1">ArsR/SmtB family transcription factor</fullName>
    </submittedName>
</protein>
<dbReference type="SUPFAM" id="SSF46785">
    <property type="entry name" value="Winged helix' DNA-binding domain"/>
    <property type="match status" value="1"/>
</dbReference>
<dbReference type="InterPro" id="IPR036390">
    <property type="entry name" value="WH_DNA-bd_sf"/>
</dbReference>
<organism evidence="1">
    <name type="scientific">Streptomyces sp. R28</name>
    <dbReference type="NCBI Taxonomy" id="3238628"/>
    <lineage>
        <taxon>Bacteria</taxon>
        <taxon>Bacillati</taxon>
        <taxon>Actinomycetota</taxon>
        <taxon>Actinomycetes</taxon>
        <taxon>Kitasatosporales</taxon>
        <taxon>Streptomycetaceae</taxon>
        <taxon>Streptomyces</taxon>
    </lineage>
</organism>
<dbReference type="CDD" id="cd00090">
    <property type="entry name" value="HTH_ARSR"/>
    <property type="match status" value="1"/>
</dbReference>
<sequence>MCRQPLPTVLSLLADALGAAVQGVPPEWRSAARRACPRAAAQALSPACGSDRLWLPDCLSPSPLDTDDVPAQLDRAAAVTTERLADELTERFPAGIPDAWQRVLERPAPFIDGYVHAAAGIWSAFAPVWHRSRHLLEREVERIGIAAVTETLDTALTGLGPRVHRTPEGLGLPGRATGTLDLPDRRLLLVPLVSGNTAAVLGVGGKGPSWIGYPVPGLRELADGAATTNHRVLDPLEAVLGDMRARVMRHAHRGLTMGEVSALLQCAPGAATHHCKLLEAAGLVRRKRQGQQVRLLLTWRGERLLGALVP</sequence>
<reference evidence="1" key="1">
    <citation type="submission" date="2024-07" db="EMBL/GenBank/DDBJ databases">
        <authorList>
            <person name="Yu S.T."/>
        </authorList>
    </citation>
    <scope>NUCLEOTIDE SEQUENCE</scope>
    <source>
        <strain evidence="1">R28</strain>
    </source>
</reference>
<proteinExistence type="predicted"/>
<dbReference type="InterPro" id="IPR036388">
    <property type="entry name" value="WH-like_DNA-bd_sf"/>
</dbReference>
<dbReference type="InterPro" id="IPR011991">
    <property type="entry name" value="ArsR-like_HTH"/>
</dbReference>
<dbReference type="AlphaFoldDB" id="A0AB39Q677"/>
<accession>A0AB39Q677</accession>
<dbReference type="EMBL" id="CP163439">
    <property type="protein sequence ID" value="XDQ38099.1"/>
    <property type="molecule type" value="Genomic_DNA"/>
</dbReference>
<name>A0AB39Q677_9ACTN</name>
<dbReference type="Gene3D" id="1.10.10.10">
    <property type="entry name" value="Winged helix-like DNA-binding domain superfamily/Winged helix DNA-binding domain"/>
    <property type="match status" value="1"/>
</dbReference>
<evidence type="ECO:0000313" key="1">
    <source>
        <dbReference type="EMBL" id="XDQ38099.1"/>
    </source>
</evidence>